<keyword evidence="3" id="KW-0560">Oxidoreductase</keyword>
<keyword evidence="2" id="KW-0288">FMN</keyword>
<dbReference type="InterPro" id="IPR051814">
    <property type="entry name" value="NAD(P)H-dep_FMN_reductase"/>
</dbReference>
<evidence type="ECO:0000259" key="5">
    <source>
        <dbReference type="Pfam" id="PF03358"/>
    </source>
</evidence>
<evidence type="ECO:0000256" key="2">
    <source>
        <dbReference type="ARBA" id="ARBA00022643"/>
    </source>
</evidence>
<evidence type="ECO:0000313" key="7">
    <source>
        <dbReference type="Proteomes" id="UP000325563"/>
    </source>
</evidence>
<dbReference type="InterPro" id="IPR029039">
    <property type="entry name" value="Flavoprotein-like_sf"/>
</dbReference>
<keyword evidence="1" id="KW-0285">Flavoprotein</keyword>
<evidence type="ECO:0000256" key="3">
    <source>
        <dbReference type="ARBA" id="ARBA00023002"/>
    </source>
</evidence>
<sequence length="320" mass="33488">MRGGGPPGRRGHPPGLPGHDRRRPLPRQGPDRRGAGPEGRPHRARGCVRRLDRALHGRRDAAGLRRLGGRAGRVLPQRAVPDRRRGPAAAVLGDGRLYVRLHPRLARGGPPAGLARGARGAPGDRAGAEARVGGGRAVILGILGSASADSVSRRVLEVAAQRIGAAGAAYELLDLSVEFPGRHRIEDYDDPPPYSQTAALRARVAEASGAVFATPVYHGSYSGLLKNALDHLTGDALADRPVGLIAAGGGPRGAGTACDQMRAVVRALGGWAVPTHVASARSDFTPGVPLEELHIRMDRMVGELLSFRSARRLPAALAGR</sequence>
<dbReference type="KEGG" id="svn:CP980_14925"/>
<dbReference type="EMBL" id="CP023692">
    <property type="protein sequence ID" value="QEV49847.1"/>
    <property type="molecule type" value="Genomic_DNA"/>
</dbReference>
<protein>
    <submittedName>
        <fullName evidence="6">NAD(P)H-dependent oxidoreductase</fullName>
    </submittedName>
</protein>
<dbReference type="PANTHER" id="PTHR43408">
    <property type="entry name" value="FMN REDUCTASE (NADPH)"/>
    <property type="match status" value="1"/>
</dbReference>
<evidence type="ECO:0000256" key="4">
    <source>
        <dbReference type="SAM" id="MobiDB-lite"/>
    </source>
</evidence>
<dbReference type="SUPFAM" id="SSF52218">
    <property type="entry name" value="Flavoproteins"/>
    <property type="match status" value="1"/>
</dbReference>
<organism evidence="6 7">
    <name type="scientific">Streptomyces vinaceus</name>
    <dbReference type="NCBI Taxonomy" id="1960"/>
    <lineage>
        <taxon>Bacteria</taxon>
        <taxon>Bacillati</taxon>
        <taxon>Actinomycetota</taxon>
        <taxon>Actinomycetes</taxon>
        <taxon>Kitasatosporales</taxon>
        <taxon>Streptomycetaceae</taxon>
        <taxon>Streptomyces</taxon>
    </lineage>
</organism>
<feature type="compositionally biased region" description="Basic and acidic residues" evidence="4">
    <location>
        <begin position="29"/>
        <end position="41"/>
    </location>
</feature>
<dbReference type="PANTHER" id="PTHR43408:SF2">
    <property type="entry name" value="FMN REDUCTASE (NADPH)"/>
    <property type="match status" value="1"/>
</dbReference>
<name>A0A5J6JER2_STRVI</name>
<reference evidence="6 7" key="1">
    <citation type="submission" date="2017-09" db="EMBL/GenBank/DDBJ databases">
        <authorList>
            <person name="Lee N."/>
            <person name="Cho B.-K."/>
        </authorList>
    </citation>
    <scope>NUCLEOTIDE SEQUENCE [LARGE SCALE GENOMIC DNA]</scope>
    <source>
        <strain evidence="6 7">ATCC 27476</strain>
    </source>
</reference>
<evidence type="ECO:0000256" key="1">
    <source>
        <dbReference type="ARBA" id="ARBA00022630"/>
    </source>
</evidence>
<accession>A0A5J6JER2</accession>
<dbReference type="Proteomes" id="UP000325563">
    <property type="component" value="Chromosome"/>
</dbReference>
<evidence type="ECO:0000313" key="6">
    <source>
        <dbReference type="EMBL" id="QEV49847.1"/>
    </source>
</evidence>
<dbReference type="Gene3D" id="3.40.50.360">
    <property type="match status" value="1"/>
</dbReference>
<feature type="region of interest" description="Disordered" evidence="4">
    <location>
        <begin position="1"/>
        <end position="54"/>
    </location>
</feature>
<keyword evidence="7" id="KW-1185">Reference proteome</keyword>
<proteinExistence type="predicted"/>
<dbReference type="AlphaFoldDB" id="A0A5J6JER2"/>
<dbReference type="GO" id="GO:0016491">
    <property type="term" value="F:oxidoreductase activity"/>
    <property type="evidence" value="ECO:0007669"/>
    <property type="project" value="UniProtKB-KW"/>
</dbReference>
<dbReference type="InterPro" id="IPR005025">
    <property type="entry name" value="FMN_Rdtase-like_dom"/>
</dbReference>
<dbReference type="Pfam" id="PF03358">
    <property type="entry name" value="FMN_red"/>
    <property type="match status" value="1"/>
</dbReference>
<gene>
    <name evidence="6" type="ORF">CP980_14925</name>
</gene>
<feature type="domain" description="NADPH-dependent FMN reductase-like" evidence="5">
    <location>
        <begin position="139"/>
        <end position="279"/>
    </location>
</feature>